<comment type="caution">
    <text evidence="1">The sequence shown here is derived from an EMBL/GenBank/DDBJ whole genome shotgun (WGS) entry which is preliminary data.</text>
</comment>
<reference evidence="1 2" key="1">
    <citation type="journal article" date="2014" name="PLoS ONE">
        <title>Rumen cellulosomics: divergent fiber-degrading strategies revealed by comparative genome-wide analysis of six ruminococcal strains.</title>
        <authorList>
            <person name="Dassa B."/>
            <person name="Borovok I."/>
            <person name="Ruimy-Israeli V."/>
            <person name="Lamed R."/>
            <person name="Flint H.J."/>
            <person name="Duncan S.H."/>
            <person name="Henrissat B."/>
            <person name="Coutinho P."/>
            <person name="Morrison M."/>
            <person name="Mosoni P."/>
            <person name="Yeoman C.J."/>
            <person name="White B.A."/>
            <person name="Bayer E.A."/>
        </authorList>
    </citation>
    <scope>NUCLEOTIDE SEQUENCE [LARGE SCALE GENOMIC DNA]</scope>
    <source>
        <strain evidence="1 2">007c</strain>
    </source>
</reference>
<dbReference type="OrthoDB" id="9791535at2"/>
<sequence>MKFDHTEKAVSLFTQGYNCAQSVFVAFSDVTGMDEELAKRLSSSFGAGMGRMREVCGACSGMFMVAGILYGQGTELDDNLKAAHYQRIQYLAEKFRKAHEAIICRDLLKGLAVTSTPTPEKRTEQYYRVRPCVKFVKTAAEILDRYFKDNPPVR</sequence>
<dbReference type="Pfam" id="PF09719">
    <property type="entry name" value="C_GCAxxG_C_C"/>
    <property type="match status" value="1"/>
</dbReference>
<gene>
    <name evidence="1" type="ORF">RF007C_01295</name>
</gene>
<dbReference type="NCBIfam" id="TIGR01909">
    <property type="entry name" value="C_GCAxxG_C_C"/>
    <property type="match status" value="1"/>
</dbReference>
<organism evidence="1 2">
    <name type="scientific">Ruminococcus flavefaciens 007c</name>
    <dbReference type="NCBI Taxonomy" id="1341157"/>
    <lineage>
        <taxon>Bacteria</taxon>
        <taxon>Bacillati</taxon>
        <taxon>Bacillota</taxon>
        <taxon>Clostridia</taxon>
        <taxon>Eubacteriales</taxon>
        <taxon>Oscillospiraceae</taxon>
        <taxon>Ruminococcus</taxon>
    </lineage>
</organism>
<dbReference type="AlphaFoldDB" id="W7UZI7"/>
<dbReference type="EMBL" id="ATAX01000019">
    <property type="protein sequence ID" value="EWM54135.1"/>
    <property type="molecule type" value="Genomic_DNA"/>
</dbReference>
<name>W7UZI7_RUMFL</name>
<dbReference type="Proteomes" id="UP000019365">
    <property type="component" value="Unassembled WGS sequence"/>
</dbReference>
<evidence type="ECO:0000313" key="2">
    <source>
        <dbReference type="Proteomes" id="UP000019365"/>
    </source>
</evidence>
<dbReference type="RefSeq" id="WP_037298276.1">
    <property type="nucleotide sequence ID" value="NZ_ATAX01000019.1"/>
</dbReference>
<proteinExistence type="predicted"/>
<dbReference type="InterPro" id="IPR010181">
    <property type="entry name" value="CGCAxxGCC_motif"/>
</dbReference>
<keyword evidence="2" id="KW-1185">Reference proteome</keyword>
<dbReference type="PATRIC" id="fig|1341157.4.peg.1252"/>
<dbReference type="eggNOG" id="COG1433">
    <property type="taxonomic scope" value="Bacteria"/>
</dbReference>
<evidence type="ECO:0000313" key="1">
    <source>
        <dbReference type="EMBL" id="EWM54135.1"/>
    </source>
</evidence>
<protein>
    <recommendedName>
        <fullName evidence="3">C_GCAxxG_C_C family protein</fullName>
    </recommendedName>
</protein>
<accession>W7UZI7</accession>
<evidence type="ECO:0008006" key="3">
    <source>
        <dbReference type="Google" id="ProtNLM"/>
    </source>
</evidence>